<dbReference type="AlphaFoldDB" id="A0A174B466"/>
<gene>
    <name evidence="1" type="ORF">ERS852407_01464</name>
</gene>
<sequence>MIERPEILTETADELENYYKKAYPPLAPLVKPCFLNTIDTTVKKLGEEEYFVITGDIEAMWLRDSSFQVMHYVPFAAKDEKLRAILRGIIGKQASQILTDPYANAFNEVPDGRGHQDKTQLNDWVWERKYELDSLCAPLYLAHAYWKETGCADIFTEEFERMMAVLLAVVKTEQDHDNSAYTFERSDCPETDTLPCGGLGNPVGLTGMSWSGFRPSDDCCTYGYLIPSNMMAVVALGYGEEILRKVLKNISLAEEYAKTRKQIQEGIEAFGMVEHPRCGKMYAYETDGLGHYNLMDDANSPSLLAMPYLHYCGCEDEFYVNTRKFILSGDNPFYYRGACADGVGSPHTPEDYIWHIAIVMRALTSADREEILACLEQLAGTHAGLNFMHESFHKDDPTRFTRSWFAWANSLFSALMLKLKEEEFFEFGEK</sequence>
<organism evidence="1 2">
    <name type="scientific">Hungatella hathewayi</name>
    <dbReference type="NCBI Taxonomy" id="154046"/>
    <lineage>
        <taxon>Bacteria</taxon>
        <taxon>Bacillati</taxon>
        <taxon>Bacillota</taxon>
        <taxon>Clostridia</taxon>
        <taxon>Lachnospirales</taxon>
        <taxon>Lachnospiraceae</taxon>
        <taxon>Hungatella</taxon>
    </lineage>
</organism>
<protein>
    <submittedName>
        <fullName evidence="1">Uncharacterized conserved protein</fullName>
    </submittedName>
</protein>
<evidence type="ECO:0000313" key="1">
    <source>
        <dbReference type="EMBL" id="CUN95009.1"/>
    </source>
</evidence>
<dbReference type="PIRSF" id="PIRSF028846">
    <property type="entry name" value="UCP028846"/>
    <property type="match status" value="1"/>
</dbReference>
<dbReference type="PANTHER" id="PTHR31047">
    <property type="entry name" value="MEIOTICALLY UP-REGULATED GENE 157 PROTEIN"/>
    <property type="match status" value="1"/>
</dbReference>
<dbReference type="SMART" id="SM01149">
    <property type="entry name" value="DUF1237"/>
    <property type="match status" value="1"/>
</dbReference>
<name>A0A174B466_9FIRM</name>
<dbReference type="PANTHER" id="PTHR31047:SF0">
    <property type="entry name" value="MEIOTICALLY UP-REGULATED GENE 157 PROTEIN"/>
    <property type="match status" value="1"/>
</dbReference>
<dbReference type="Gene3D" id="1.50.10.10">
    <property type="match status" value="1"/>
</dbReference>
<dbReference type="SUPFAM" id="SSF48208">
    <property type="entry name" value="Six-hairpin glycosidases"/>
    <property type="match status" value="1"/>
</dbReference>
<dbReference type="Pfam" id="PF06824">
    <property type="entry name" value="Glyco_hydro_125"/>
    <property type="match status" value="1"/>
</dbReference>
<dbReference type="Proteomes" id="UP000095651">
    <property type="component" value="Unassembled WGS sequence"/>
</dbReference>
<proteinExistence type="predicted"/>
<dbReference type="InterPro" id="IPR008313">
    <property type="entry name" value="GH125"/>
</dbReference>
<dbReference type="EMBL" id="CYZE01000003">
    <property type="protein sequence ID" value="CUN95009.1"/>
    <property type="molecule type" value="Genomic_DNA"/>
</dbReference>
<evidence type="ECO:0000313" key="2">
    <source>
        <dbReference type="Proteomes" id="UP000095651"/>
    </source>
</evidence>
<dbReference type="InterPro" id="IPR008928">
    <property type="entry name" value="6-hairpin_glycosidase_sf"/>
</dbReference>
<accession>A0A174B466</accession>
<dbReference type="RefSeq" id="WP_055653877.1">
    <property type="nucleotide sequence ID" value="NZ_CABIXC010000003.1"/>
</dbReference>
<dbReference type="InterPro" id="IPR012341">
    <property type="entry name" value="6hp_glycosidase-like_sf"/>
</dbReference>
<reference evidence="1 2" key="1">
    <citation type="submission" date="2015-09" db="EMBL/GenBank/DDBJ databases">
        <authorList>
            <consortium name="Pathogen Informatics"/>
        </authorList>
    </citation>
    <scope>NUCLEOTIDE SEQUENCE [LARGE SCALE GENOMIC DNA]</scope>
    <source>
        <strain evidence="1 2">2789STDY5608850</strain>
    </source>
</reference>
<dbReference type="GO" id="GO:0005975">
    <property type="term" value="P:carbohydrate metabolic process"/>
    <property type="evidence" value="ECO:0007669"/>
    <property type="project" value="InterPro"/>
</dbReference>